<dbReference type="Pfam" id="PF00106">
    <property type="entry name" value="adh_short"/>
    <property type="match status" value="1"/>
</dbReference>
<dbReference type="AlphaFoldDB" id="A0A9P5AEJ8"/>
<dbReference type="EMBL" id="PVQB02000430">
    <property type="protein sequence ID" value="KAF4337284.1"/>
    <property type="molecule type" value="Genomic_DNA"/>
</dbReference>
<dbReference type="Gene3D" id="3.40.50.720">
    <property type="entry name" value="NAD(P)-binding Rossmann-like Domain"/>
    <property type="match status" value="1"/>
</dbReference>
<sequence>MPESHSKDLWTAVVTGGASGIGATVSRKLASRGINDLIAHVSSELGEKLAEELKSTYRVDSIFLRVDVSKEADVQKMIETVVQKWGRLDYTANEAGASETTQFEEHSITTDHVDRAFAVNQRDVWLCQKLEAEQMMTQEPRAIELHPSPSSTIKPQRGAIVNVSSITALTGMGFAAYAPTKHAVIGITQNGAFFYGGQGIRCDPIAPGGTVTAHDEGQSSRAI</sequence>
<gene>
    <name evidence="3" type="ORF">FBEOM_8873</name>
</gene>
<name>A0A9P5AEJ8_9HYPO</name>
<dbReference type="PANTHER" id="PTHR42760">
    <property type="entry name" value="SHORT-CHAIN DEHYDROGENASES/REDUCTASES FAMILY MEMBER"/>
    <property type="match status" value="1"/>
</dbReference>
<dbReference type="OrthoDB" id="47007at2759"/>
<dbReference type="GO" id="GO:0016616">
    <property type="term" value="F:oxidoreductase activity, acting on the CH-OH group of donors, NAD or NADP as acceptor"/>
    <property type="evidence" value="ECO:0007669"/>
    <property type="project" value="TreeGrafter"/>
</dbReference>
<reference evidence="3" key="1">
    <citation type="journal article" date="2017" name="Mycologia">
        <title>Fusarium algeriense, sp. nov., a novel toxigenic crown rot pathogen of durum wheat from Algeria is nested in the Fusarium burgessii species complex.</title>
        <authorList>
            <person name="Laraba I."/>
            <person name="Keddad A."/>
            <person name="Boureghda H."/>
            <person name="Abdallah N."/>
            <person name="Vaughan M.M."/>
            <person name="Proctor R.H."/>
            <person name="Busman M."/>
            <person name="O'Donnell K."/>
        </authorList>
    </citation>
    <scope>NUCLEOTIDE SEQUENCE</scope>
    <source>
        <strain evidence="3">NRRL 25174</strain>
    </source>
</reference>
<evidence type="ECO:0000313" key="3">
    <source>
        <dbReference type="EMBL" id="KAF4337284.1"/>
    </source>
</evidence>
<evidence type="ECO:0000313" key="4">
    <source>
        <dbReference type="Proteomes" id="UP000730481"/>
    </source>
</evidence>
<dbReference type="SUPFAM" id="SSF51735">
    <property type="entry name" value="NAD(P)-binding Rossmann-fold domains"/>
    <property type="match status" value="1"/>
</dbReference>
<comment type="caution">
    <text evidence="3">The sequence shown here is derived from an EMBL/GenBank/DDBJ whole genome shotgun (WGS) entry which is preliminary data.</text>
</comment>
<organism evidence="3 4">
    <name type="scientific">Fusarium beomiforme</name>
    <dbReference type="NCBI Taxonomy" id="44412"/>
    <lineage>
        <taxon>Eukaryota</taxon>
        <taxon>Fungi</taxon>
        <taxon>Dikarya</taxon>
        <taxon>Ascomycota</taxon>
        <taxon>Pezizomycotina</taxon>
        <taxon>Sordariomycetes</taxon>
        <taxon>Hypocreomycetidae</taxon>
        <taxon>Hypocreales</taxon>
        <taxon>Nectriaceae</taxon>
        <taxon>Fusarium</taxon>
        <taxon>Fusarium burgessii species complex</taxon>
    </lineage>
</organism>
<accession>A0A9P5AEJ8</accession>
<proteinExistence type="inferred from homology"/>
<protein>
    <submittedName>
        <fullName evidence="3">2 5-dichloro-2 5-cyclohexadiene-1 4-diol dehydrogenase</fullName>
    </submittedName>
</protein>
<dbReference type="PRINTS" id="PR00081">
    <property type="entry name" value="GDHRDH"/>
</dbReference>
<comment type="similarity">
    <text evidence="1 2">Belongs to the short-chain dehydrogenases/reductases (SDR) family.</text>
</comment>
<evidence type="ECO:0000256" key="2">
    <source>
        <dbReference type="RuleBase" id="RU000363"/>
    </source>
</evidence>
<dbReference type="InterPro" id="IPR002347">
    <property type="entry name" value="SDR_fam"/>
</dbReference>
<dbReference type="Proteomes" id="UP000730481">
    <property type="component" value="Unassembled WGS sequence"/>
</dbReference>
<dbReference type="InterPro" id="IPR036291">
    <property type="entry name" value="NAD(P)-bd_dom_sf"/>
</dbReference>
<dbReference type="PRINTS" id="PR00080">
    <property type="entry name" value="SDRFAMILY"/>
</dbReference>
<reference evidence="3" key="2">
    <citation type="submission" date="2020-02" db="EMBL/GenBank/DDBJ databases">
        <title>Identification and distribution of gene clusters putatively required for synthesis of sphingolipid metabolism inhibitors in phylogenetically diverse species of the filamentous fungus Fusarium.</title>
        <authorList>
            <person name="Kim H.-S."/>
            <person name="Busman M."/>
            <person name="Brown D.W."/>
            <person name="Divon H."/>
            <person name="Uhlig S."/>
            <person name="Proctor R.H."/>
        </authorList>
    </citation>
    <scope>NUCLEOTIDE SEQUENCE</scope>
    <source>
        <strain evidence="3">NRRL 25174</strain>
    </source>
</reference>
<dbReference type="CDD" id="cd05233">
    <property type="entry name" value="SDR_c"/>
    <property type="match status" value="1"/>
</dbReference>
<evidence type="ECO:0000256" key="1">
    <source>
        <dbReference type="ARBA" id="ARBA00006484"/>
    </source>
</evidence>
<keyword evidence="4" id="KW-1185">Reference proteome</keyword>